<proteinExistence type="predicted"/>
<protein>
    <submittedName>
        <fullName evidence="8">Response regulator</fullName>
    </submittedName>
</protein>
<dbReference type="Pfam" id="PF02954">
    <property type="entry name" value="HTH_8"/>
    <property type="match status" value="1"/>
</dbReference>
<dbReference type="Pfam" id="PF00158">
    <property type="entry name" value="Sigma54_activat"/>
    <property type="match status" value="1"/>
</dbReference>
<dbReference type="Gene3D" id="3.40.50.300">
    <property type="entry name" value="P-loop containing nucleotide triphosphate hydrolases"/>
    <property type="match status" value="1"/>
</dbReference>
<evidence type="ECO:0000313" key="8">
    <source>
        <dbReference type="EMBL" id="MUH72380.1"/>
    </source>
</evidence>
<dbReference type="Gene3D" id="3.40.50.2300">
    <property type="match status" value="1"/>
</dbReference>
<keyword evidence="4" id="KW-0804">Transcription</keyword>
<dbReference type="PROSITE" id="PS50045">
    <property type="entry name" value="SIGMA54_INTERACT_4"/>
    <property type="match status" value="1"/>
</dbReference>
<dbReference type="InterPro" id="IPR009057">
    <property type="entry name" value="Homeodomain-like_sf"/>
</dbReference>
<dbReference type="FunFam" id="3.40.50.300:FF:000006">
    <property type="entry name" value="DNA-binding transcriptional regulator NtrC"/>
    <property type="match status" value="1"/>
</dbReference>
<dbReference type="GO" id="GO:0043565">
    <property type="term" value="F:sequence-specific DNA binding"/>
    <property type="evidence" value="ECO:0007669"/>
    <property type="project" value="InterPro"/>
</dbReference>
<dbReference type="InterPro" id="IPR025943">
    <property type="entry name" value="Sigma_54_int_dom_ATP-bd_2"/>
</dbReference>
<dbReference type="GO" id="GO:0005524">
    <property type="term" value="F:ATP binding"/>
    <property type="evidence" value="ECO:0007669"/>
    <property type="project" value="UniProtKB-KW"/>
</dbReference>
<evidence type="ECO:0000259" key="7">
    <source>
        <dbReference type="PROSITE" id="PS50110"/>
    </source>
</evidence>
<evidence type="ECO:0000313" key="9">
    <source>
        <dbReference type="Proteomes" id="UP000439994"/>
    </source>
</evidence>
<feature type="domain" description="Response regulatory" evidence="7">
    <location>
        <begin position="3"/>
        <end position="122"/>
    </location>
</feature>
<keyword evidence="1" id="KW-0547">Nucleotide-binding</keyword>
<name>A0A6N8FBK9_9GAMM</name>
<feature type="domain" description="Sigma-54 factor interaction" evidence="6">
    <location>
        <begin position="153"/>
        <end position="373"/>
    </location>
</feature>
<dbReference type="Pfam" id="PF00072">
    <property type="entry name" value="Response_reg"/>
    <property type="match status" value="1"/>
</dbReference>
<evidence type="ECO:0000256" key="3">
    <source>
        <dbReference type="ARBA" id="ARBA00023015"/>
    </source>
</evidence>
<dbReference type="CDD" id="cd00009">
    <property type="entry name" value="AAA"/>
    <property type="match status" value="1"/>
</dbReference>
<dbReference type="InterPro" id="IPR011006">
    <property type="entry name" value="CheY-like_superfamily"/>
</dbReference>
<evidence type="ECO:0000256" key="2">
    <source>
        <dbReference type="ARBA" id="ARBA00022840"/>
    </source>
</evidence>
<dbReference type="OrthoDB" id="9804019at2"/>
<dbReference type="Gene3D" id="1.10.10.60">
    <property type="entry name" value="Homeodomain-like"/>
    <property type="match status" value="1"/>
</dbReference>
<accession>A0A6N8FBK9</accession>
<dbReference type="RefSeq" id="WP_155695563.1">
    <property type="nucleotide sequence ID" value="NZ_WOCD01000003.1"/>
</dbReference>
<keyword evidence="9" id="KW-1185">Reference proteome</keyword>
<dbReference type="InterPro" id="IPR001789">
    <property type="entry name" value="Sig_transdc_resp-reg_receiver"/>
</dbReference>
<evidence type="ECO:0000256" key="4">
    <source>
        <dbReference type="ARBA" id="ARBA00023163"/>
    </source>
</evidence>
<keyword evidence="2" id="KW-0067">ATP-binding</keyword>
<dbReference type="PANTHER" id="PTHR32071:SF86">
    <property type="entry name" value="TWO COMPONENT SIGNAL TRANSDUCTION SYSTEM SIGMA54-DEPENDENT RESPONSE REGULATOR FIS FAMILY"/>
    <property type="match status" value="1"/>
</dbReference>
<dbReference type="Pfam" id="PF25601">
    <property type="entry name" value="AAA_lid_14"/>
    <property type="match status" value="1"/>
</dbReference>
<dbReference type="PANTHER" id="PTHR32071">
    <property type="entry name" value="TRANSCRIPTIONAL REGULATORY PROTEIN"/>
    <property type="match status" value="1"/>
</dbReference>
<comment type="caution">
    <text evidence="8">The sequence shown here is derived from an EMBL/GenBank/DDBJ whole genome shotgun (WGS) entry which is preliminary data.</text>
</comment>
<evidence type="ECO:0000256" key="1">
    <source>
        <dbReference type="ARBA" id="ARBA00022741"/>
    </source>
</evidence>
<keyword evidence="5" id="KW-0597">Phosphoprotein</keyword>
<feature type="modified residue" description="4-aspartylphosphate" evidence="5">
    <location>
        <position position="52"/>
    </location>
</feature>
<keyword evidence="3" id="KW-0805">Transcription regulation</keyword>
<dbReference type="PRINTS" id="PR01590">
    <property type="entry name" value="HTHFIS"/>
</dbReference>
<dbReference type="Gene3D" id="1.10.8.60">
    <property type="match status" value="1"/>
</dbReference>
<dbReference type="PROSITE" id="PS50110">
    <property type="entry name" value="RESPONSE_REGULATORY"/>
    <property type="match status" value="1"/>
</dbReference>
<evidence type="ECO:0000259" key="6">
    <source>
        <dbReference type="PROSITE" id="PS50045"/>
    </source>
</evidence>
<dbReference type="SMART" id="SM00382">
    <property type="entry name" value="AAA"/>
    <property type="match status" value="1"/>
</dbReference>
<dbReference type="InterPro" id="IPR027417">
    <property type="entry name" value="P-loop_NTPase"/>
</dbReference>
<dbReference type="SUPFAM" id="SSF52540">
    <property type="entry name" value="P-loop containing nucleoside triphosphate hydrolases"/>
    <property type="match status" value="1"/>
</dbReference>
<dbReference type="InterPro" id="IPR002078">
    <property type="entry name" value="Sigma_54_int"/>
</dbReference>
<gene>
    <name evidence="8" type="ORF">GNP35_07735</name>
</gene>
<dbReference type="InterPro" id="IPR003593">
    <property type="entry name" value="AAA+_ATPase"/>
</dbReference>
<dbReference type="InterPro" id="IPR002197">
    <property type="entry name" value="HTH_Fis"/>
</dbReference>
<sequence length="478" mass="51968">MDKILIVDDTPAVLQALSLLLEIHGYDVITTTSPLQALQYANQLRVSLVIQDMNFTGDTTSGEEGKELFYQLRRLDPHLPVILITAWTDLEQAIELVKAGAVDYIAKPWDDQKLLNTVANLVALGKANQAQEKLIRQQTVGDCTKSKASSVGLVYASAAMQRIVDMAVQVAKSDISVLITGANGSGKEKIAEVVQANSLVPNAPFIKVNCGALPADLIEAELFGAEAGAYTGANKKRIGLFEAADGGTLFLDEIGNLPYSGQTKLLRVIQTGEFQRLGSVNTIKTKVRVISATNSNLLDAIAAGDFREDLYYRLNVIELHVPSISERLDDIMPLVHHFLPDRELSLSAENALKSHQWLGNVRELENTCKRVAVLKPQGVIEAVDFAFNQPVNLGVPASLAAQSNIASQSNIAGHTNQASQTNLASQTNNSKAVNVEISKEALEAAMRDQKGVIARVARQFGLSRQALYRRLDKFEIPY</sequence>
<dbReference type="EMBL" id="WOCD01000003">
    <property type="protein sequence ID" value="MUH72380.1"/>
    <property type="molecule type" value="Genomic_DNA"/>
</dbReference>
<dbReference type="SUPFAM" id="SSF52172">
    <property type="entry name" value="CheY-like"/>
    <property type="match status" value="1"/>
</dbReference>
<dbReference type="GO" id="GO:0000160">
    <property type="term" value="P:phosphorelay signal transduction system"/>
    <property type="evidence" value="ECO:0007669"/>
    <property type="project" value="InterPro"/>
</dbReference>
<organism evidence="8 9">
    <name type="scientific">Psychrosphaera haliotis</name>
    <dbReference type="NCBI Taxonomy" id="555083"/>
    <lineage>
        <taxon>Bacteria</taxon>
        <taxon>Pseudomonadati</taxon>
        <taxon>Pseudomonadota</taxon>
        <taxon>Gammaproteobacteria</taxon>
        <taxon>Alteromonadales</taxon>
        <taxon>Pseudoalteromonadaceae</taxon>
        <taxon>Psychrosphaera</taxon>
    </lineage>
</organism>
<dbReference type="SMART" id="SM00448">
    <property type="entry name" value="REC"/>
    <property type="match status" value="1"/>
</dbReference>
<reference evidence="8 9" key="1">
    <citation type="submission" date="2019-11" db="EMBL/GenBank/DDBJ databases">
        <title>P. haliotis isolates from Z. marina roots.</title>
        <authorList>
            <person name="Cohen M."/>
            <person name="Jospin G."/>
            <person name="Eisen J.A."/>
            <person name="Coil D.A."/>
        </authorList>
    </citation>
    <scope>NUCLEOTIDE SEQUENCE [LARGE SCALE GENOMIC DNA]</scope>
    <source>
        <strain evidence="8 9">UCD-MCMsp1aY</strain>
    </source>
</reference>
<evidence type="ECO:0000256" key="5">
    <source>
        <dbReference type="PROSITE-ProRule" id="PRU00169"/>
    </source>
</evidence>
<dbReference type="Proteomes" id="UP000439994">
    <property type="component" value="Unassembled WGS sequence"/>
</dbReference>
<dbReference type="InterPro" id="IPR058031">
    <property type="entry name" value="AAA_lid_NorR"/>
</dbReference>
<dbReference type="SUPFAM" id="SSF46689">
    <property type="entry name" value="Homeodomain-like"/>
    <property type="match status" value="1"/>
</dbReference>
<dbReference type="CDD" id="cd00156">
    <property type="entry name" value="REC"/>
    <property type="match status" value="1"/>
</dbReference>
<dbReference type="PROSITE" id="PS00676">
    <property type="entry name" value="SIGMA54_INTERACT_2"/>
    <property type="match status" value="1"/>
</dbReference>
<dbReference type="AlphaFoldDB" id="A0A6N8FBK9"/>
<dbReference type="GO" id="GO:0006355">
    <property type="term" value="P:regulation of DNA-templated transcription"/>
    <property type="evidence" value="ECO:0007669"/>
    <property type="project" value="InterPro"/>
</dbReference>